<sequence length="194" mass="21599">MWSAFSMLRSDHCCGPESSFSFLRTRGTMSRSMTRRIGAAGKGGSTPTPKDCLQRKWPSAGEAGKKVSQWKSAEKLQTPPGGVTQIFRYDRGEESLKTDLHHHHISLVGEEEFREGDNRHVSASGESERSVKMHKMILSSIGYPLAALDSRGPAAERGHEVKTTVPMVFVRVFRDEKVNENQHGDGREDADERS</sequence>
<reference evidence="2 3" key="1">
    <citation type="submission" date="2023-10" db="EMBL/GenBank/DDBJ databases">
        <title>Genomes of two closely related lineages of the louse Polyplax serrata with different host specificities.</title>
        <authorList>
            <person name="Martinu J."/>
            <person name="Tarabai H."/>
            <person name="Stefka J."/>
            <person name="Hypsa V."/>
        </authorList>
    </citation>
    <scope>NUCLEOTIDE SEQUENCE [LARGE SCALE GENOMIC DNA]</scope>
    <source>
        <strain evidence="2">HR10_N</strain>
    </source>
</reference>
<dbReference type="EMBL" id="JAWJWE010000038">
    <property type="protein sequence ID" value="KAK6623032.1"/>
    <property type="molecule type" value="Genomic_DNA"/>
</dbReference>
<comment type="caution">
    <text evidence="2">The sequence shown here is derived from an EMBL/GenBank/DDBJ whole genome shotgun (WGS) entry which is preliminary data.</text>
</comment>
<feature type="region of interest" description="Disordered" evidence="1">
    <location>
        <begin position="174"/>
        <end position="194"/>
    </location>
</feature>
<proteinExistence type="predicted"/>
<evidence type="ECO:0000313" key="3">
    <source>
        <dbReference type="Proteomes" id="UP001372834"/>
    </source>
</evidence>
<feature type="region of interest" description="Disordered" evidence="1">
    <location>
        <begin position="37"/>
        <end position="64"/>
    </location>
</feature>
<protein>
    <submittedName>
        <fullName evidence="2">Uncharacterized protein</fullName>
    </submittedName>
</protein>
<dbReference type="Proteomes" id="UP001372834">
    <property type="component" value="Unassembled WGS sequence"/>
</dbReference>
<dbReference type="AlphaFoldDB" id="A0AAN8PB24"/>
<accession>A0AAN8PB24</accession>
<evidence type="ECO:0000313" key="2">
    <source>
        <dbReference type="EMBL" id="KAK6623032.1"/>
    </source>
</evidence>
<organism evidence="2 3">
    <name type="scientific">Polyplax serrata</name>
    <name type="common">Common mouse louse</name>
    <dbReference type="NCBI Taxonomy" id="468196"/>
    <lineage>
        <taxon>Eukaryota</taxon>
        <taxon>Metazoa</taxon>
        <taxon>Ecdysozoa</taxon>
        <taxon>Arthropoda</taxon>
        <taxon>Hexapoda</taxon>
        <taxon>Insecta</taxon>
        <taxon>Pterygota</taxon>
        <taxon>Neoptera</taxon>
        <taxon>Paraneoptera</taxon>
        <taxon>Psocodea</taxon>
        <taxon>Troctomorpha</taxon>
        <taxon>Phthiraptera</taxon>
        <taxon>Anoplura</taxon>
        <taxon>Polyplacidae</taxon>
        <taxon>Polyplax</taxon>
    </lineage>
</organism>
<evidence type="ECO:0000256" key="1">
    <source>
        <dbReference type="SAM" id="MobiDB-lite"/>
    </source>
</evidence>
<name>A0AAN8PB24_POLSC</name>
<gene>
    <name evidence="2" type="ORF">RUM43_008884</name>
</gene>